<proteinExistence type="predicted"/>
<dbReference type="EMBL" id="OZ034818">
    <property type="protein sequence ID" value="CAL1390414.1"/>
    <property type="molecule type" value="Genomic_DNA"/>
</dbReference>
<reference evidence="2 3" key="1">
    <citation type="submission" date="2024-04" db="EMBL/GenBank/DDBJ databases">
        <authorList>
            <person name="Fracassetti M."/>
        </authorList>
    </citation>
    <scope>NUCLEOTIDE SEQUENCE [LARGE SCALE GENOMIC DNA]</scope>
</reference>
<accession>A0AAV2EXC5</accession>
<dbReference type="Proteomes" id="UP001497516">
    <property type="component" value="Chromosome 5"/>
</dbReference>
<evidence type="ECO:0000256" key="1">
    <source>
        <dbReference type="SAM" id="MobiDB-lite"/>
    </source>
</evidence>
<protein>
    <submittedName>
        <fullName evidence="2">Uncharacterized protein</fullName>
    </submittedName>
</protein>
<evidence type="ECO:0000313" key="2">
    <source>
        <dbReference type="EMBL" id="CAL1390414.1"/>
    </source>
</evidence>
<feature type="compositionally biased region" description="Basic residues" evidence="1">
    <location>
        <begin position="1"/>
        <end position="15"/>
    </location>
</feature>
<gene>
    <name evidence="2" type="ORF">LTRI10_LOCUS31202</name>
</gene>
<name>A0AAV2EXC5_9ROSI</name>
<keyword evidence="3" id="KW-1185">Reference proteome</keyword>
<dbReference type="AlphaFoldDB" id="A0AAV2EXC5"/>
<feature type="region of interest" description="Disordered" evidence="1">
    <location>
        <begin position="65"/>
        <end position="111"/>
    </location>
</feature>
<organism evidence="2 3">
    <name type="scientific">Linum trigynum</name>
    <dbReference type="NCBI Taxonomy" id="586398"/>
    <lineage>
        <taxon>Eukaryota</taxon>
        <taxon>Viridiplantae</taxon>
        <taxon>Streptophyta</taxon>
        <taxon>Embryophyta</taxon>
        <taxon>Tracheophyta</taxon>
        <taxon>Spermatophyta</taxon>
        <taxon>Magnoliopsida</taxon>
        <taxon>eudicotyledons</taxon>
        <taxon>Gunneridae</taxon>
        <taxon>Pentapetalae</taxon>
        <taxon>rosids</taxon>
        <taxon>fabids</taxon>
        <taxon>Malpighiales</taxon>
        <taxon>Linaceae</taxon>
        <taxon>Linum</taxon>
    </lineage>
</organism>
<evidence type="ECO:0000313" key="3">
    <source>
        <dbReference type="Proteomes" id="UP001497516"/>
    </source>
</evidence>
<sequence>MTPRKKPKTNKVLKRKLNDDSPSSRIIDVIPSSFPPILMDNTRINKKSRQLPFMLSVEDTELSENISRIVTPRDPYTTHMEGQTSRQNPPSNGPKRQSGFANKEQNWILAL</sequence>
<feature type="region of interest" description="Disordered" evidence="1">
    <location>
        <begin position="1"/>
        <end position="24"/>
    </location>
</feature>
<feature type="compositionally biased region" description="Polar residues" evidence="1">
    <location>
        <begin position="80"/>
        <end position="90"/>
    </location>
</feature>